<reference evidence="2 3" key="1">
    <citation type="submission" date="2013-09" db="EMBL/GenBank/DDBJ databases">
        <authorList>
            <person name="Zeng Z."/>
            <person name="Chen C."/>
        </authorList>
    </citation>
    <scope>NUCLEOTIDE SEQUENCE [LARGE SCALE GENOMIC DNA]</scope>
    <source>
        <strain evidence="2 3">WB 4.1-42</strain>
    </source>
</reference>
<dbReference type="AlphaFoldDB" id="A0A0A2MMB6"/>
<accession>A0A0A2MMB6</accession>
<proteinExistence type="predicted"/>
<evidence type="ECO:0000256" key="1">
    <source>
        <dbReference type="SAM" id="Phobius"/>
    </source>
</evidence>
<dbReference type="OrthoDB" id="1377061at2"/>
<dbReference type="EMBL" id="JRLY01000004">
    <property type="protein sequence ID" value="KGO93792.1"/>
    <property type="molecule type" value="Genomic_DNA"/>
</dbReference>
<comment type="caution">
    <text evidence="2">The sequence shown here is derived from an EMBL/GenBank/DDBJ whole genome shotgun (WGS) entry which is preliminary data.</text>
</comment>
<dbReference type="eggNOG" id="ENOG5030YT3">
    <property type="taxonomic scope" value="Bacteria"/>
</dbReference>
<keyword evidence="3" id="KW-1185">Reference proteome</keyword>
<feature type="transmembrane region" description="Helical" evidence="1">
    <location>
        <begin position="7"/>
        <end position="23"/>
    </location>
</feature>
<keyword evidence="1" id="KW-1133">Transmembrane helix</keyword>
<dbReference type="Proteomes" id="UP000030111">
    <property type="component" value="Unassembled WGS sequence"/>
</dbReference>
<sequence>MKKEIRNKTIICLVIVFTVVYVYNKFSTKSMIIGKYVNKNYGNTFIGENPHIADTLILYDNNHFRSGYYGDGEYKLFYGFNGTRIALSYKDKYGDNGFTTSIDRLYFFGNLKINLYVDLNQYYEKI</sequence>
<gene>
    <name evidence="2" type="ORF">Q766_07600</name>
</gene>
<keyword evidence="1" id="KW-0472">Membrane</keyword>
<evidence type="ECO:0000313" key="3">
    <source>
        <dbReference type="Proteomes" id="UP000030111"/>
    </source>
</evidence>
<protein>
    <submittedName>
        <fullName evidence="2">Uncharacterized protein</fullName>
    </submittedName>
</protein>
<name>A0A0A2MMB6_9FLAO</name>
<evidence type="ECO:0000313" key="2">
    <source>
        <dbReference type="EMBL" id="KGO93792.1"/>
    </source>
</evidence>
<dbReference type="STRING" id="1121898.GCA_000422725_00138"/>
<organism evidence="2 3">
    <name type="scientific">Flavobacterium subsaxonicum WB 4.1-42 = DSM 21790</name>
    <dbReference type="NCBI Taxonomy" id="1121898"/>
    <lineage>
        <taxon>Bacteria</taxon>
        <taxon>Pseudomonadati</taxon>
        <taxon>Bacteroidota</taxon>
        <taxon>Flavobacteriia</taxon>
        <taxon>Flavobacteriales</taxon>
        <taxon>Flavobacteriaceae</taxon>
        <taxon>Flavobacterium</taxon>
    </lineage>
</organism>
<keyword evidence="1" id="KW-0812">Transmembrane</keyword>
<dbReference type="RefSeq" id="WP_131450721.1">
    <property type="nucleotide sequence ID" value="NZ_JRLY01000004.1"/>
</dbReference>